<protein>
    <submittedName>
        <fullName evidence="11">Ger(X)C family spore germination protein</fullName>
    </submittedName>
</protein>
<dbReference type="KEGG" id="paun:MJA45_02255"/>
<evidence type="ECO:0000256" key="6">
    <source>
        <dbReference type="ARBA" id="ARBA00023139"/>
    </source>
</evidence>
<proteinExistence type="inferred from homology"/>
<keyword evidence="3" id="KW-0309">Germination</keyword>
<accession>A0AA96LDW9</accession>
<dbReference type="NCBIfam" id="TIGR02887">
    <property type="entry name" value="spore_ger_x_C"/>
    <property type="match status" value="1"/>
</dbReference>
<keyword evidence="5" id="KW-0472">Membrane</keyword>
<dbReference type="PANTHER" id="PTHR35789:SF1">
    <property type="entry name" value="SPORE GERMINATION PROTEIN B3"/>
    <property type="match status" value="1"/>
</dbReference>
<dbReference type="GO" id="GO:0016020">
    <property type="term" value="C:membrane"/>
    <property type="evidence" value="ECO:0007669"/>
    <property type="project" value="UniProtKB-SubCell"/>
</dbReference>
<feature type="domain" description="Spore germination GerAC-like C-terminal" evidence="9">
    <location>
        <begin position="220"/>
        <end position="374"/>
    </location>
</feature>
<comment type="subcellular location">
    <subcellularLocation>
        <location evidence="1">Membrane</location>
        <topology evidence="1">Lipid-anchor</topology>
    </subcellularLocation>
</comment>
<evidence type="ECO:0000256" key="7">
    <source>
        <dbReference type="ARBA" id="ARBA00023288"/>
    </source>
</evidence>
<evidence type="ECO:0000256" key="5">
    <source>
        <dbReference type="ARBA" id="ARBA00023136"/>
    </source>
</evidence>
<dbReference type="RefSeq" id="WP_315605677.1">
    <property type="nucleotide sequence ID" value="NZ_CP130318.1"/>
</dbReference>
<organism evidence="11 12">
    <name type="scientific">Paenibacillus aurantius</name>
    <dbReference type="NCBI Taxonomy" id="2918900"/>
    <lineage>
        <taxon>Bacteria</taxon>
        <taxon>Bacillati</taxon>
        <taxon>Bacillota</taxon>
        <taxon>Bacilli</taxon>
        <taxon>Bacillales</taxon>
        <taxon>Paenibacillaceae</taxon>
        <taxon>Paenibacillus</taxon>
    </lineage>
</organism>
<dbReference type="GO" id="GO:0009847">
    <property type="term" value="P:spore germination"/>
    <property type="evidence" value="ECO:0007669"/>
    <property type="project" value="InterPro"/>
</dbReference>
<evidence type="ECO:0000256" key="3">
    <source>
        <dbReference type="ARBA" id="ARBA00022544"/>
    </source>
</evidence>
<dbReference type="PROSITE" id="PS51257">
    <property type="entry name" value="PROKAR_LIPOPROTEIN"/>
    <property type="match status" value="1"/>
</dbReference>
<dbReference type="PANTHER" id="PTHR35789">
    <property type="entry name" value="SPORE GERMINATION PROTEIN B3"/>
    <property type="match status" value="1"/>
</dbReference>
<keyword evidence="4 8" id="KW-0732">Signal</keyword>
<keyword evidence="7" id="KW-0449">Lipoprotein</keyword>
<evidence type="ECO:0000256" key="2">
    <source>
        <dbReference type="ARBA" id="ARBA00007886"/>
    </source>
</evidence>
<dbReference type="Gene3D" id="3.30.300.210">
    <property type="entry name" value="Nutrient germinant receptor protein C, domain 3"/>
    <property type="match status" value="1"/>
</dbReference>
<dbReference type="InterPro" id="IPR008844">
    <property type="entry name" value="Spore_GerAC-like"/>
</dbReference>
<dbReference type="InterPro" id="IPR038501">
    <property type="entry name" value="Spore_GerAC_C_sf"/>
</dbReference>
<keyword evidence="12" id="KW-1185">Reference proteome</keyword>
<dbReference type="EMBL" id="CP130318">
    <property type="protein sequence ID" value="WNQ11901.1"/>
    <property type="molecule type" value="Genomic_DNA"/>
</dbReference>
<evidence type="ECO:0000259" key="10">
    <source>
        <dbReference type="Pfam" id="PF25198"/>
    </source>
</evidence>
<gene>
    <name evidence="11" type="ORF">MJA45_02255</name>
</gene>
<name>A0AA96LDW9_9BACL</name>
<evidence type="ECO:0000313" key="12">
    <source>
        <dbReference type="Proteomes" id="UP001305702"/>
    </source>
</evidence>
<reference evidence="11 12" key="1">
    <citation type="submission" date="2022-02" db="EMBL/GenBank/DDBJ databases">
        <title>Paenibacillus sp. MBLB1776 Whole Genome Shotgun Sequencing.</title>
        <authorList>
            <person name="Hwang C.Y."/>
            <person name="Cho E.-S."/>
            <person name="Seo M.-J."/>
        </authorList>
    </citation>
    <scope>NUCLEOTIDE SEQUENCE [LARGE SCALE GENOMIC DNA]</scope>
    <source>
        <strain evidence="11 12">MBLB1776</strain>
    </source>
</reference>
<dbReference type="Proteomes" id="UP001305702">
    <property type="component" value="Chromosome"/>
</dbReference>
<evidence type="ECO:0000259" key="9">
    <source>
        <dbReference type="Pfam" id="PF05504"/>
    </source>
</evidence>
<evidence type="ECO:0000256" key="1">
    <source>
        <dbReference type="ARBA" id="ARBA00004635"/>
    </source>
</evidence>
<sequence>MKASKRLFLLLSSLCLLLLTGCWDETHPQDVVYVTALGIDYDGKAFRIFTQVMDFSSVAKMGEGGKPNQEVPAWIGTAQGESVQQALNNLELSTQQVTSLEHLMTVICTDKALPRLDSILDAINRIRAVRYTTWVYATRIPIEKLLTVKGFFNLSPLSTLLYQPEESYRQSSFIPPREMMRFVSRYREPAGSAYLPSITLTRSHWRKQDKKETVYTLDGAYFLQHGKPAGYFSRNELRGFRWLTPEFKSSPLHLKKENHRLAEMMITGMKAQYKVEVSGGKPRYSLYLKATGRVDEIDPGVSEQDVVEEVRSQIVSQIRDTYRIGAERGVDVLNLEEKLYRSNNKLWKQVTSSGPYSPKAEELGEIRVDVHILHYGRFKLVP</sequence>
<evidence type="ECO:0000256" key="4">
    <source>
        <dbReference type="ARBA" id="ARBA00022729"/>
    </source>
</evidence>
<dbReference type="Pfam" id="PF25198">
    <property type="entry name" value="Spore_GerAC_N"/>
    <property type="match status" value="1"/>
</dbReference>
<evidence type="ECO:0000313" key="11">
    <source>
        <dbReference type="EMBL" id="WNQ11901.1"/>
    </source>
</evidence>
<evidence type="ECO:0000256" key="8">
    <source>
        <dbReference type="SAM" id="SignalP"/>
    </source>
</evidence>
<feature type="signal peptide" evidence="8">
    <location>
        <begin position="1"/>
        <end position="24"/>
    </location>
</feature>
<feature type="domain" description="Spore germination protein N-terminal" evidence="10">
    <location>
        <begin position="28"/>
        <end position="199"/>
    </location>
</feature>
<dbReference type="InterPro" id="IPR046953">
    <property type="entry name" value="Spore_GerAC-like_C"/>
</dbReference>
<feature type="chain" id="PRO_5041685743" evidence="8">
    <location>
        <begin position="25"/>
        <end position="382"/>
    </location>
</feature>
<dbReference type="InterPro" id="IPR057336">
    <property type="entry name" value="GerAC_N"/>
</dbReference>
<comment type="similarity">
    <text evidence="2">Belongs to the GerABKC lipoprotein family.</text>
</comment>
<dbReference type="Pfam" id="PF05504">
    <property type="entry name" value="Spore_GerAC"/>
    <property type="match status" value="1"/>
</dbReference>
<dbReference type="AlphaFoldDB" id="A0AA96LDW9"/>
<keyword evidence="6" id="KW-0564">Palmitate</keyword>